<feature type="region of interest" description="Disordered" evidence="13">
    <location>
        <begin position="284"/>
        <end position="320"/>
    </location>
</feature>
<evidence type="ECO:0000256" key="10">
    <source>
        <dbReference type="ARBA" id="ARBA00048336"/>
    </source>
</evidence>
<comment type="similarity">
    <text evidence="2 11 12">Belongs to the RPAP2 family.</text>
</comment>
<dbReference type="EMBL" id="CH981530">
    <property type="protein sequence ID" value="EDK46529.1"/>
    <property type="molecule type" value="Genomic_DNA"/>
</dbReference>
<dbReference type="Pfam" id="PF04181">
    <property type="entry name" value="RPAP2_Rtr1"/>
    <property type="match status" value="1"/>
</dbReference>
<dbReference type="FunCoup" id="A5E521">
    <property type="interactions" value="311"/>
</dbReference>
<evidence type="ECO:0000256" key="6">
    <source>
        <dbReference type="ARBA" id="ARBA00022833"/>
    </source>
</evidence>
<evidence type="ECO:0000256" key="9">
    <source>
        <dbReference type="ARBA" id="ARBA00047761"/>
    </source>
</evidence>
<dbReference type="EC" id="3.1.3.16" evidence="12"/>
<dbReference type="GO" id="GO:0008270">
    <property type="term" value="F:zinc ion binding"/>
    <property type="evidence" value="ECO:0007669"/>
    <property type="project" value="UniProtKB-KW"/>
</dbReference>
<keyword evidence="16" id="KW-1185">Reference proteome</keyword>
<dbReference type="VEuPathDB" id="FungiDB:LELG_04710"/>
<evidence type="ECO:0000259" key="14">
    <source>
        <dbReference type="PROSITE" id="PS51479"/>
    </source>
</evidence>
<evidence type="ECO:0000256" key="13">
    <source>
        <dbReference type="SAM" id="MobiDB-lite"/>
    </source>
</evidence>
<dbReference type="PROSITE" id="PS51479">
    <property type="entry name" value="ZF_RTR1"/>
    <property type="match status" value="1"/>
</dbReference>
<dbReference type="HOGENOM" id="CLU_086709_0_0_1"/>
<evidence type="ECO:0000256" key="3">
    <source>
        <dbReference type="ARBA" id="ARBA00022723"/>
    </source>
</evidence>
<dbReference type="PANTHER" id="PTHR14732:SF0">
    <property type="entry name" value="RNA POLYMERASE II SUBUNIT B1 CTD PHOSPHATASE RPAP2-RELATED"/>
    <property type="match status" value="1"/>
</dbReference>
<evidence type="ECO:0000256" key="8">
    <source>
        <dbReference type="ARBA" id="ARBA00023242"/>
    </source>
</evidence>
<evidence type="ECO:0000313" key="16">
    <source>
        <dbReference type="Proteomes" id="UP000001996"/>
    </source>
</evidence>
<keyword evidence="6 12" id="KW-0862">Zinc</keyword>
<dbReference type="eggNOG" id="KOG4780">
    <property type="taxonomic scope" value="Eukaryota"/>
</dbReference>
<evidence type="ECO:0000256" key="7">
    <source>
        <dbReference type="ARBA" id="ARBA00022912"/>
    </source>
</evidence>
<dbReference type="GeneID" id="5231127"/>
<evidence type="ECO:0000256" key="12">
    <source>
        <dbReference type="RuleBase" id="RU367080"/>
    </source>
</evidence>
<reference evidence="15 16" key="1">
    <citation type="journal article" date="2009" name="Nature">
        <title>Evolution of pathogenicity and sexual reproduction in eight Candida genomes.</title>
        <authorList>
            <person name="Butler G."/>
            <person name="Rasmussen M.D."/>
            <person name="Lin M.F."/>
            <person name="Santos M.A."/>
            <person name="Sakthikumar S."/>
            <person name="Munro C.A."/>
            <person name="Rheinbay E."/>
            <person name="Grabherr M."/>
            <person name="Forche A."/>
            <person name="Reedy J.L."/>
            <person name="Agrafioti I."/>
            <person name="Arnaud M.B."/>
            <person name="Bates S."/>
            <person name="Brown A.J."/>
            <person name="Brunke S."/>
            <person name="Costanzo M.C."/>
            <person name="Fitzpatrick D.A."/>
            <person name="de Groot P.W."/>
            <person name="Harris D."/>
            <person name="Hoyer L.L."/>
            <person name="Hube B."/>
            <person name="Klis F.M."/>
            <person name="Kodira C."/>
            <person name="Lennard N."/>
            <person name="Logue M.E."/>
            <person name="Martin R."/>
            <person name="Neiman A.M."/>
            <person name="Nikolaou E."/>
            <person name="Quail M.A."/>
            <person name="Quinn J."/>
            <person name="Santos M.C."/>
            <person name="Schmitzberger F.F."/>
            <person name="Sherlock G."/>
            <person name="Shah P."/>
            <person name="Silverstein K.A."/>
            <person name="Skrzypek M.S."/>
            <person name="Soll D."/>
            <person name="Staggs R."/>
            <person name="Stansfield I."/>
            <person name="Stumpf M.P."/>
            <person name="Sudbery P.E."/>
            <person name="Srikantha T."/>
            <person name="Zeng Q."/>
            <person name="Berman J."/>
            <person name="Berriman M."/>
            <person name="Heitman J."/>
            <person name="Gow N.A."/>
            <person name="Lorenz M.C."/>
            <person name="Birren B.W."/>
            <person name="Kellis M."/>
            <person name="Cuomo C.A."/>
        </authorList>
    </citation>
    <scope>NUCLEOTIDE SEQUENCE [LARGE SCALE GENOMIC DNA]</scope>
    <source>
        <strain evidence="16">ATCC 11503 / BCRC 21390 / CBS 2605 / JCM 1781 / NBRC 1676 / NRRL YB-4239</strain>
    </source>
</reference>
<dbReference type="GO" id="GO:0005737">
    <property type="term" value="C:cytoplasm"/>
    <property type="evidence" value="ECO:0007669"/>
    <property type="project" value="TreeGrafter"/>
</dbReference>
<organism evidence="15 16">
    <name type="scientific">Lodderomyces elongisporus (strain ATCC 11503 / CBS 2605 / JCM 1781 / NBRC 1676 / NRRL YB-4239)</name>
    <name type="common">Yeast</name>
    <name type="synonym">Saccharomyces elongisporus</name>
    <dbReference type="NCBI Taxonomy" id="379508"/>
    <lineage>
        <taxon>Eukaryota</taxon>
        <taxon>Fungi</taxon>
        <taxon>Dikarya</taxon>
        <taxon>Ascomycota</taxon>
        <taxon>Saccharomycotina</taxon>
        <taxon>Pichiomycetes</taxon>
        <taxon>Debaryomycetaceae</taxon>
        <taxon>Candida/Lodderomyces clade</taxon>
        <taxon>Lodderomyces</taxon>
    </lineage>
</organism>
<comment type="subcellular location">
    <subcellularLocation>
        <location evidence="1 12">Nucleus</location>
    </subcellularLocation>
</comment>
<keyword evidence="5 12" id="KW-0378">Hydrolase</keyword>
<comment type="function">
    <text evidence="12">Putative RNA polymerase II subunit B1 C-terminal domain (CTD) phosphatase involved in RNA polymerase II transcription regulation.</text>
</comment>
<dbReference type="AlphaFoldDB" id="A5E521"/>
<accession>A5E521</accession>
<dbReference type="InterPro" id="IPR039693">
    <property type="entry name" value="Rtr1/RPAP2"/>
</dbReference>
<comment type="catalytic activity">
    <reaction evidence="10 12">
        <text>O-phospho-L-threonyl-[protein] + H2O = L-threonyl-[protein] + phosphate</text>
        <dbReference type="Rhea" id="RHEA:47004"/>
        <dbReference type="Rhea" id="RHEA-COMP:11060"/>
        <dbReference type="Rhea" id="RHEA-COMP:11605"/>
        <dbReference type="ChEBI" id="CHEBI:15377"/>
        <dbReference type="ChEBI" id="CHEBI:30013"/>
        <dbReference type="ChEBI" id="CHEBI:43474"/>
        <dbReference type="ChEBI" id="CHEBI:61977"/>
        <dbReference type="EC" id="3.1.3.16"/>
    </reaction>
</comment>
<dbReference type="PANTHER" id="PTHR14732">
    <property type="entry name" value="RNA POLYMERASE II SUBUNIT B1 CTD PHOSPHATASE RPAP2-RELATED"/>
    <property type="match status" value="1"/>
</dbReference>
<name>A5E521_LODEL</name>
<dbReference type="OMA" id="CCKEHYQ"/>
<feature type="domain" description="RTR1-type" evidence="14">
    <location>
        <begin position="51"/>
        <end position="155"/>
    </location>
</feature>
<dbReference type="STRING" id="379508.A5E521"/>
<evidence type="ECO:0000256" key="1">
    <source>
        <dbReference type="ARBA" id="ARBA00004123"/>
    </source>
</evidence>
<dbReference type="GO" id="GO:0005634">
    <property type="term" value="C:nucleus"/>
    <property type="evidence" value="ECO:0007669"/>
    <property type="project" value="UniProtKB-SubCell"/>
</dbReference>
<dbReference type="GO" id="GO:0008420">
    <property type="term" value="F:RNA polymerase II CTD heptapeptide repeat phosphatase activity"/>
    <property type="evidence" value="ECO:0007669"/>
    <property type="project" value="UniProtKB-UniRule"/>
</dbReference>
<evidence type="ECO:0000256" key="2">
    <source>
        <dbReference type="ARBA" id="ARBA00005676"/>
    </source>
</evidence>
<dbReference type="InParanoid" id="A5E521"/>
<dbReference type="KEGG" id="lel:PVL30_005439"/>
<dbReference type="InterPro" id="IPR007308">
    <property type="entry name" value="Rtr1/RPAP2_dom"/>
</dbReference>
<dbReference type="InterPro" id="IPR038534">
    <property type="entry name" value="Rtr1/RPAP2_sf"/>
</dbReference>
<dbReference type="GO" id="GO:0043175">
    <property type="term" value="F:RNA polymerase core enzyme binding"/>
    <property type="evidence" value="ECO:0007669"/>
    <property type="project" value="UniProtKB-UniRule"/>
</dbReference>
<gene>
    <name evidence="15" type="ORF">LELG_04710</name>
</gene>
<keyword evidence="4 12" id="KW-0863">Zinc-finger</keyword>
<feature type="compositionally biased region" description="Acidic residues" evidence="13">
    <location>
        <begin position="287"/>
        <end position="305"/>
    </location>
</feature>
<comment type="catalytic activity">
    <reaction evidence="9 12">
        <text>O-phospho-L-seryl-[protein] + H2O = L-seryl-[protein] + phosphate</text>
        <dbReference type="Rhea" id="RHEA:20629"/>
        <dbReference type="Rhea" id="RHEA-COMP:9863"/>
        <dbReference type="Rhea" id="RHEA-COMP:11604"/>
        <dbReference type="ChEBI" id="CHEBI:15377"/>
        <dbReference type="ChEBI" id="CHEBI:29999"/>
        <dbReference type="ChEBI" id="CHEBI:43474"/>
        <dbReference type="ChEBI" id="CHEBI:83421"/>
        <dbReference type="EC" id="3.1.3.16"/>
    </reaction>
</comment>
<dbReference type="OrthoDB" id="2590500at2759"/>
<sequence length="341" mass="38469">MMELLTLESFIPMLEPYANKELLTPAESLQLILLITELLVDNYVDFRLLKFLSRYFTQQSYDDVVEERNIEHECGYVLCNKQPKLLVRRLSSHSNGTTPASMHDTGVSTHYQISNRKPSIILPNTYLSQYCCKEHYQASIFYKNQLSNEALFARKNIMVTAPFEGRGNYYENGITCLEEVIAKHRELKPEGKSMAEVIVMMNGLSVGEQDTSEETNRLIKMIEDFEIVEKDGDEDVEAAAEAESEKELHRANGRFNNQFSQSFKSNGRAPVLNDKLFKAIDGYGTGADDDDDDDDDDGTGADADADGGKGDDQDEEGNNKFLYRNIEGYVTSNKSFGGYVV</sequence>
<dbReference type="Gene3D" id="1.25.40.820">
    <property type="match status" value="1"/>
</dbReference>
<evidence type="ECO:0000256" key="5">
    <source>
        <dbReference type="ARBA" id="ARBA00022801"/>
    </source>
</evidence>
<protein>
    <recommendedName>
        <fullName evidence="12">RNA polymerase II subunit B1 CTD phosphatase RPAP2 homolog</fullName>
        <ecNumber evidence="12">3.1.3.16</ecNumber>
    </recommendedName>
</protein>
<dbReference type="Proteomes" id="UP000001996">
    <property type="component" value="Unassembled WGS sequence"/>
</dbReference>
<proteinExistence type="inferred from homology"/>
<evidence type="ECO:0000313" key="15">
    <source>
        <dbReference type="EMBL" id="EDK46529.1"/>
    </source>
</evidence>
<evidence type="ECO:0000256" key="4">
    <source>
        <dbReference type="ARBA" id="ARBA00022771"/>
    </source>
</evidence>
<keyword evidence="7 12" id="KW-0904">Protein phosphatase</keyword>
<keyword evidence="8 12" id="KW-0539">Nucleus</keyword>
<keyword evidence="3 12" id="KW-0479">Metal-binding</keyword>
<evidence type="ECO:0000256" key="11">
    <source>
        <dbReference type="PROSITE-ProRule" id="PRU00812"/>
    </source>
</evidence>